<protein>
    <submittedName>
        <fullName evidence="1">Uncharacterized protein</fullName>
    </submittedName>
</protein>
<comment type="caution">
    <text evidence="1">The sequence shown here is derived from an EMBL/GenBank/DDBJ whole genome shotgun (WGS) entry which is preliminary data.</text>
</comment>
<gene>
    <name evidence="1" type="ORF">BOO71_0004234</name>
</gene>
<organism evidence="1 2">
    <name type="scientific">Deinococcus marmoris</name>
    <dbReference type="NCBI Taxonomy" id="249408"/>
    <lineage>
        <taxon>Bacteria</taxon>
        <taxon>Thermotogati</taxon>
        <taxon>Deinococcota</taxon>
        <taxon>Deinococci</taxon>
        <taxon>Deinococcales</taxon>
        <taxon>Deinococcaceae</taxon>
        <taxon>Deinococcus</taxon>
    </lineage>
</organism>
<sequence>MLIECFSANGEKLKNKSDVALTYLKGAYATATAGVPGLNATTIDNLLLADAMVKARDWVWDQIGGLVNQISSEPVTDDSTLPTGGQS</sequence>
<reference evidence="1 2" key="1">
    <citation type="submission" date="2017-01" db="EMBL/GenBank/DDBJ databases">
        <title>Genome Analysis of Deinococcus marmoris KOPRI26562.</title>
        <authorList>
            <person name="Kim J.H."/>
            <person name="Oh H.-M."/>
        </authorList>
    </citation>
    <scope>NUCLEOTIDE SEQUENCE [LARGE SCALE GENOMIC DNA]</scope>
    <source>
        <strain evidence="1 2">KOPRI26562</strain>
    </source>
</reference>
<dbReference type="EMBL" id="MSTI01000048">
    <property type="protein sequence ID" value="OLV18943.1"/>
    <property type="molecule type" value="Genomic_DNA"/>
</dbReference>
<name>A0A1U7P196_9DEIO</name>
<dbReference type="AlphaFoldDB" id="A0A1U7P196"/>
<dbReference type="STRING" id="249408.BOO71_0004234"/>
<evidence type="ECO:0000313" key="1">
    <source>
        <dbReference type="EMBL" id="OLV18943.1"/>
    </source>
</evidence>
<dbReference type="Proteomes" id="UP000186607">
    <property type="component" value="Unassembled WGS sequence"/>
</dbReference>
<dbReference type="OrthoDB" id="9906468at2"/>
<evidence type="ECO:0000313" key="2">
    <source>
        <dbReference type="Proteomes" id="UP000186607"/>
    </source>
</evidence>
<keyword evidence="2" id="KW-1185">Reference proteome</keyword>
<accession>A0A1U7P196</accession>
<dbReference type="RefSeq" id="WP_075831287.1">
    <property type="nucleotide sequence ID" value="NZ_MSTI01000048.1"/>
</dbReference>
<proteinExistence type="predicted"/>